<dbReference type="PIRSF" id="PIRSF000538">
    <property type="entry name" value="GlpK"/>
    <property type="match status" value="1"/>
</dbReference>
<dbReference type="RefSeq" id="WP_350401592.1">
    <property type="nucleotide sequence ID" value="NZ_JBELOE010000197.1"/>
</dbReference>
<evidence type="ECO:0000256" key="3">
    <source>
        <dbReference type="ARBA" id="ARBA00022777"/>
    </source>
</evidence>
<comment type="caution">
    <text evidence="6">The sequence shown here is derived from an EMBL/GenBank/DDBJ whole genome shotgun (WGS) entry which is preliminary data.</text>
</comment>
<dbReference type="InterPro" id="IPR000577">
    <property type="entry name" value="Carb_kinase_FGGY"/>
</dbReference>
<dbReference type="Gene3D" id="3.30.420.40">
    <property type="match status" value="2"/>
</dbReference>
<dbReference type="Proteomes" id="UP001467690">
    <property type="component" value="Unassembled WGS sequence"/>
</dbReference>
<sequence length="494" mass="53848">MYFLGLDIGSSSSKVSVLDAKTGKSLASTHYPKTELAIDAPQAGFAEQAPDTWWSCIKSACHELFSRDDIDAQKIEAIGISYQMHGLVCVDKNQNIVRPAIIWCDSRAVEIGQKAFESIGEDTCLAELLNSPGNFTASKLKWVKDNQPELFSQIDKIMLPGDYIAMKLTGETTTTSSGLSEGILWDFKNGEISQTLLSHYGFDASLIPTLVPSFGIQGEVCKNAAAELGIRQGVKVTYRGGDQPNNAMSLNVMEPGEVAATAGTSGVIYAVTDKNVYDQHSRVNTFQHVSDTAENKRNGVLLCVNGTGRLYSWVRGLLNTQGENISYPTLNQLADQVNIGSDGLVMHPFGNGAERVLQNQNIGGHMRGIDFNRHQLGHIVRSAQEGIVFALKYGFDVLKDMGVSSQVIRAGKGNMFLSPIFVEAFVNSCQADVELYDTDGAEGAARGAGYGLGYFTNRAEMFNGLTLLEHFTPEAEKIDAYAQAYENWKKYLDL</sequence>
<protein>
    <submittedName>
        <fullName evidence="6">FGGY family carbohydrate kinase</fullName>
    </submittedName>
</protein>
<evidence type="ECO:0000313" key="6">
    <source>
        <dbReference type="EMBL" id="MER2492098.1"/>
    </source>
</evidence>
<dbReference type="InterPro" id="IPR050406">
    <property type="entry name" value="FGGY_Carb_Kinase"/>
</dbReference>
<dbReference type="Pfam" id="PF00370">
    <property type="entry name" value="FGGY_N"/>
    <property type="match status" value="1"/>
</dbReference>
<evidence type="ECO:0000259" key="4">
    <source>
        <dbReference type="Pfam" id="PF00370"/>
    </source>
</evidence>
<organism evidence="6 7">
    <name type="scientific">Catenovulum sediminis</name>
    <dbReference type="NCBI Taxonomy" id="1740262"/>
    <lineage>
        <taxon>Bacteria</taxon>
        <taxon>Pseudomonadati</taxon>
        <taxon>Pseudomonadota</taxon>
        <taxon>Gammaproteobacteria</taxon>
        <taxon>Alteromonadales</taxon>
        <taxon>Alteromonadaceae</taxon>
        <taxon>Catenovulum</taxon>
    </lineage>
</organism>
<dbReference type="CDD" id="cd07809">
    <property type="entry name" value="ASKHA_NBD_FGGY_BaXK-like"/>
    <property type="match status" value="1"/>
</dbReference>
<dbReference type="PANTHER" id="PTHR43095:SF5">
    <property type="entry name" value="XYLULOSE KINASE"/>
    <property type="match status" value="1"/>
</dbReference>
<keyword evidence="3 6" id="KW-0418">Kinase</keyword>
<evidence type="ECO:0000313" key="7">
    <source>
        <dbReference type="Proteomes" id="UP001467690"/>
    </source>
</evidence>
<feature type="domain" description="Carbohydrate kinase FGGY C-terminal" evidence="5">
    <location>
        <begin position="259"/>
        <end position="448"/>
    </location>
</feature>
<feature type="domain" description="Carbohydrate kinase FGGY N-terminal" evidence="4">
    <location>
        <begin position="2"/>
        <end position="244"/>
    </location>
</feature>
<keyword evidence="2" id="KW-0808">Transferase</keyword>
<keyword evidence="7" id="KW-1185">Reference proteome</keyword>
<dbReference type="GO" id="GO:0016301">
    <property type="term" value="F:kinase activity"/>
    <property type="evidence" value="ECO:0007669"/>
    <property type="project" value="UniProtKB-KW"/>
</dbReference>
<dbReference type="InterPro" id="IPR043129">
    <property type="entry name" value="ATPase_NBD"/>
</dbReference>
<evidence type="ECO:0000256" key="1">
    <source>
        <dbReference type="ARBA" id="ARBA00009156"/>
    </source>
</evidence>
<comment type="similarity">
    <text evidence="1">Belongs to the FGGY kinase family.</text>
</comment>
<dbReference type="InterPro" id="IPR018484">
    <property type="entry name" value="FGGY_N"/>
</dbReference>
<dbReference type="EMBL" id="JBELOE010000197">
    <property type="protein sequence ID" value="MER2492098.1"/>
    <property type="molecule type" value="Genomic_DNA"/>
</dbReference>
<dbReference type="SUPFAM" id="SSF53067">
    <property type="entry name" value="Actin-like ATPase domain"/>
    <property type="match status" value="2"/>
</dbReference>
<evidence type="ECO:0000256" key="2">
    <source>
        <dbReference type="ARBA" id="ARBA00022679"/>
    </source>
</evidence>
<proteinExistence type="inferred from homology"/>
<accession>A0ABV1RGN6</accession>
<dbReference type="InterPro" id="IPR018485">
    <property type="entry name" value="FGGY_C"/>
</dbReference>
<dbReference type="Pfam" id="PF02782">
    <property type="entry name" value="FGGY_C"/>
    <property type="match status" value="1"/>
</dbReference>
<name>A0ABV1RGN6_9ALTE</name>
<dbReference type="PANTHER" id="PTHR43095">
    <property type="entry name" value="SUGAR KINASE"/>
    <property type="match status" value="1"/>
</dbReference>
<gene>
    <name evidence="6" type="ORF">ABS311_09405</name>
</gene>
<reference evidence="6 7" key="1">
    <citation type="submission" date="2024-06" db="EMBL/GenBank/DDBJ databases">
        <authorList>
            <person name="Chen R.Y."/>
        </authorList>
    </citation>
    <scope>NUCLEOTIDE SEQUENCE [LARGE SCALE GENOMIC DNA]</scope>
    <source>
        <strain evidence="6 7">D2</strain>
    </source>
</reference>
<evidence type="ECO:0000259" key="5">
    <source>
        <dbReference type="Pfam" id="PF02782"/>
    </source>
</evidence>